<dbReference type="SUPFAM" id="SSF53732">
    <property type="entry name" value="Aconitase iron-sulfur domain"/>
    <property type="match status" value="1"/>
</dbReference>
<name>A0A6D2GAQ0_SALER</name>
<dbReference type="PANTHER" id="PTHR43160">
    <property type="entry name" value="ACONITATE HYDRATASE B"/>
    <property type="match status" value="1"/>
</dbReference>
<accession>A0A6D2GAQ0</accession>
<dbReference type="Proteomes" id="UP000267858">
    <property type="component" value="Chromosome"/>
</dbReference>
<dbReference type="EMBL" id="LR134141">
    <property type="protein sequence ID" value="VEA04766.1"/>
    <property type="molecule type" value="Genomic_DNA"/>
</dbReference>
<dbReference type="InterPro" id="IPR036008">
    <property type="entry name" value="Aconitase_4Fe-4S_dom"/>
</dbReference>
<dbReference type="GO" id="GO:0051539">
    <property type="term" value="F:4 iron, 4 sulfur cluster binding"/>
    <property type="evidence" value="ECO:0007669"/>
    <property type="project" value="TreeGrafter"/>
</dbReference>
<reference evidence="1 2" key="1">
    <citation type="submission" date="2018-12" db="EMBL/GenBank/DDBJ databases">
        <authorList>
            <consortium name="Pathogen Informatics"/>
        </authorList>
    </citation>
    <scope>NUCLEOTIDE SEQUENCE [LARGE SCALE GENOMIC DNA]</scope>
    <source>
        <strain evidence="1 2">NCTC5773</strain>
    </source>
</reference>
<dbReference type="GO" id="GO:0006099">
    <property type="term" value="P:tricarboxylic acid cycle"/>
    <property type="evidence" value="ECO:0007669"/>
    <property type="project" value="TreeGrafter"/>
</dbReference>
<dbReference type="GO" id="GO:0005829">
    <property type="term" value="C:cytosol"/>
    <property type="evidence" value="ECO:0007669"/>
    <property type="project" value="TreeGrafter"/>
</dbReference>
<dbReference type="AlphaFoldDB" id="A0A6D2GAQ0"/>
<dbReference type="GO" id="GO:0003994">
    <property type="term" value="F:aconitate hydratase activity"/>
    <property type="evidence" value="ECO:0007669"/>
    <property type="project" value="TreeGrafter"/>
</dbReference>
<sequence length="134" mass="14581">MVTLYKSGVYLSGNEVIAEEQYAGPVDKAQAKKGTISWSILASHNTSDNMDKLKIKFDSLTSHDITYVGIIQTAKASGMERFPLPYVLTNCHNSLCAVGGTINSDDHMFGLSAAQRYGGIYVPPAHCRYSPVYA</sequence>
<dbReference type="PANTHER" id="PTHR43160:SF3">
    <property type="entry name" value="ACONITATE HYDRATASE, MITOCHONDRIAL"/>
    <property type="match status" value="1"/>
</dbReference>
<evidence type="ECO:0000313" key="1">
    <source>
        <dbReference type="EMBL" id="VEA04766.1"/>
    </source>
</evidence>
<proteinExistence type="predicted"/>
<protein>
    <submittedName>
        <fullName evidence="1">Aconitase</fullName>
    </submittedName>
</protein>
<dbReference type="InterPro" id="IPR050926">
    <property type="entry name" value="Aconitase/IPM_isomerase"/>
</dbReference>
<gene>
    <name evidence="1" type="ORF">NCTC5773_03368</name>
</gene>
<organism evidence="1 2">
    <name type="scientific">Salmonella enterica subsp. salamae</name>
    <dbReference type="NCBI Taxonomy" id="59202"/>
    <lineage>
        <taxon>Bacteria</taxon>
        <taxon>Pseudomonadati</taxon>
        <taxon>Pseudomonadota</taxon>
        <taxon>Gammaproteobacteria</taxon>
        <taxon>Enterobacterales</taxon>
        <taxon>Enterobacteriaceae</taxon>
        <taxon>Salmonella</taxon>
    </lineage>
</organism>
<evidence type="ECO:0000313" key="2">
    <source>
        <dbReference type="Proteomes" id="UP000267858"/>
    </source>
</evidence>